<dbReference type="InParanoid" id="G4ZD12"/>
<evidence type="ECO:0000256" key="1">
    <source>
        <dbReference type="SAM" id="MobiDB-lite"/>
    </source>
</evidence>
<feature type="region of interest" description="Disordered" evidence="1">
    <location>
        <begin position="321"/>
        <end position="343"/>
    </location>
</feature>
<reference evidence="2 3" key="1">
    <citation type="journal article" date="2006" name="Science">
        <title>Phytophthora genome sequences uncover evolutionary origins and mechanisms of pathogenesis.</title>
        <authorList>
            <person name="Tyler B.M."/>
            <person name="Tripathy S."/>
            <person name="Zhang X."/>
            <person name="Dehal P."/>
            <person name="Jiang R.H."/>
            <person name="Aerts A."/>
            <person name="Arredondo F.D."/>
            <person name="Baxter L."/>
            <person name="Bensasson D."/>
            <person name="Beynon J.L."/>
            <person name="Chapman J."/>
            <person name="Damasceno C.M."/>
            <person name="Dorrance A.E."/>
            <person name="Dou D."/>
            <person name="Dickerman A.W."/>
            <person name="Dubchak I.L."/>
            <person name="Garbelotto M."/>
            <person name="Gijzen M."/>
            <person name="Gordon S.G."/>
            <person name="Govers F."/>
            <person name="Grunwald N.J."/>
            <person name="Huang W."/>
            <person name="Ivors K.L."/>
            <person name="Jones R.W."/>
            <person name="Kamoun S."/>
            <person name="Krampis K."/>
            <person name="Lamour K.H."/>
            <person name="Lee M.K."/>
            <person name="McDonald W.H."/>
            <person name="Medina M."/>
            <person name="Meijer H.J."/>
            <person name="Nordberg E.K."/>
            <person name="Maclean D.J."/>
            <person name="Ospina-Giraldo M.D."/>
            <person name="Morris P.F."/>
            <person name="Phuntumart V."/>
            <person name="Putnam N.H."/>
            <person name="Rash S."/>
            <person name="Rose J.K."/>
            <person name="Sakihama Y."/>
            <person name="Salamov A.A."/>
            <person name="Savidor A."/>
            <person name="Scheuring C.F."/>
            <person name="Smith B.M."/>
            <person name="Sobral B.W."/>
            <person name="Terry A."/>
            <person name="Torto-Alalibo T.A."/>
            <person name="Win J."/>
            <person name="Xu Z."/>
            <person name="Zhang H."/>
            <person name="Grigoriev I.V."/>
            <person name="Rokhsar D.S."/>
            <person name="Boore J.L."/>
        </authorList>
    </citation>
    <scope>NUCLEOTIDE SEQUENCE [LARGE SCALE GENOMIC DNA]</scope>
    <source>
        <strain evidence="2 3">P6497</strain>
    </source>
</reference>
<dbReference type="GeneID" id="20643861"/>
<organism evidence="2 3">
    <name type="scientific">Phytophthora sojae (strain P6497)</name>
    <name type="common">Soybean stem and root rot agent</name>
    <name type="synonym">Phytophthora megasperma f. sp. glycines</name>
    <dbReference type="NCBI Taxonomy" id="1094619"/>
    <lineage>
        <taxon>Eukaryota</taxon>
        <taxon>Sar</taxon>
        <taxon>Stramenopiles</taxon>
        <taxon>Oomycota</taxon>
        <taxon>Peronosporomycetes</taxon>
        <taxon>Peronosporales</taxon>
        <taxon>Peronosporaceae</taxon>
        <taxon>Phytophthora</taxon>
    </lineage>
</organism>
<dbReference type="KEGG" id="psoj:PHYSODRAFT_315415"/>
<dbReference type="Proteomes" id="UP000002640">
    <property type="component" value="Unassembled WGS sequence"/>
</dbReference>
<evidence type="ECO:0000313" key="3">
    <source>
        <dbReference type="Proteomes" id="UP000002640"/>
    </source>
</evidence>
<dbReference type="EMBL" id="JH159154">
    <property type="protein sequence ID" value="EGZ18960.1"/>
    <property type="molecule type" value="Genomic_DNA"/>
</dbReference>
<proteinExistence type="predicted"/>
<dbReference type="AlphaFoldDB" id="G4ZD12"/>
<dbReference type="RefSeq" id="XP_009528018.1">
    <property type="nucleotide sequence ID" value="XM_009529723.1"/>
</dbReference>
<gene>
    <name evidence="2" type="ORF">PHYSODRAFT_315415</name>
</gene>
<accession>G4ZD12</accession>
<sequence>MSGGLHHLDQLAQDVLDGKSTAVLQGTGLALPTPPAPQASSARAPHARPLPSTASATTSAPTESASPLTGTKSSKSARGAPAPSKHKAASITSARKTPQKKSRTPSKPTATEDLPVAVDSAPLAPKTVEGSAKAPKHVREAIAAVLAKAEAAGKKPWLKNPHVHRHHWRFWMAHRRAFWEWAFHAPLDSSLALANRRKLKLRATQARMARYNTMLNIALDPDAIDSYGYTSMRSFFESTEALQLSALPPYRLSDTALAYVRRDIMSGRKPKDTWVGTKTEEPWKSLINSNRIKLIQDKLVGEPGSNSSNVPTSKPITLAESRRVNYSDFEEEDEVDGEINSDN</sequence>
<keyword evidence="3" id="KW-1185">Reference proteome</keyword>
<feature type="compositionally biased region" description="Acidic residues" evidence="1">
    <location>
        <begin position="328"/>
        <end position="343"/>
    </location>
</feature>
<feature type="region of interest" description="Disordered" evidence="1">
    <location>
        <begin position="26"/>
        <end position="118"/>
    </location>
</feature>
<evidence type="ECO:0000313" key="2">
    <source>
        <dbReference type="EMBL" id="EGZ18960.1"/>
    </source>
</evidence>
<name>G4ZD12_PHYSP</name>
<dbReference type="OMA" id="MRASHAC"/>
<feature type="compositionally biased region" description="Low complexity" evidence="1">
    <location>
        <begin position="38"/>
        <end position="69"/>
    </location>
</feature>
<protein>
    <submittedName>
        <fullName evidence="2">Uncharacterized protein</fullName>
    </submittedName>
</protein>